<dbReference type="AlphaFoldDB" id="A0A2G8RYB3"/>
<gene>
    <name evidence="2" type="ORF">GSI_12264</name>
</gene>
<dbReference type="STRING" id="1077348.A0A2G8RYB3"/>
<organism evidence="2 3">
    <name type="scientific">Ganoderma sinense ZZ0214-1</name>
    <dbReference type="NCBI Taxonomy" id="1077348"/>
    <lineage>
        <taxon>Eukaryota</taxon>
        <taxon>Fungi</taxon>
        <taxon>Dikarya</taxon>
        <taxon>Basidiomycota</taxon>
        <taxon>Agaricomycotina</taxon>
        <taxon>Agaricomycetes</taxon>
        <taxon>Polyporales</taxon>
        <taxon>Polyporaceae</taxon>
        <taxon>Ganoderma</taxon>
    </lineage>
</organism>
<name>A0A2G8RYB3_9APHY</name>
<keyword evidence="3" id="KW-1185">Reference proteome</keyword>
<accession>A0A2G8RYB3</accession>
<protein>
    <submittedName>
        <fullName evidence="2">Uncharacterized protein</fullName>
    </submittedName>
</protein>
<reference evidence="2 3" key="1">
    <citation type="journal article" date="2015" name="Sci. Rep.">
        <title>Chromosome-level genome map provides insights into diverse defense mechanisms in the medicinal fungus Ganoderma sinense.</title>
        <authorList>
            <person name="Zhu Y."/>
            <person name="Xu J."/>
            <person name="Sun C."/>
            <person name="Zhou S."/>
            <person name="Xu H."/>
            <person name="Nelson D.R."/>
            <person name="Qian J."/>
            <person name="Song J."/>
            <person name="Luo H."/>
            <person name="Xiang L."/>
            <person name="Li Y."/>
            <person name="Xu Z."/>
            <person name="Ji A."/>
            <person name="Wang L."/>
            <person name="Lu S."/>
            <person name="Hayward A."/>
            <person name="Sun W."/>
            <person name="Li X."/>
            <person name="Schwartz D.C."/>
            <person name="Wang Y."/>
            <person name="Chen S."/>
        </authorList>
    </citation>
    <scope>NUCLEOTIDE SEQUENCE [LARGE SCALE GENOMIC DNA]</scope>
    <source>
        <strain evidence="2 3">ZZ0214-1</strain>
    </source>
</reference>
<evidence type="ECO:0000313" key="2">
    <source>
        <dbReference type="EMBL" id="PIL26506.1"/>
    </source>
</evidence>
<proteinExistence type="predicted"/>
<feature type="region of interest" description="Disordered" evidence="1">
    <location>
        <begin position="377"/>
        <end position="405"/>
    </location>
</feature>
<dbReference type="OrthoDB" id="2755325at2759"/>
<evidence type="ECO:0000313" key="3">
    <source>
        <dbReference type="Proteomes" id="UP000230002"/>
    </source>
</evidence>
<dbReference type="EMBL" id="AYKW01000045">
    <property type="protein sequence ID" value="PIL26506.1"/>
    <property type="molecule type" value="Genomic_DNA"/>
</dbReference>
<feature type="compositionally biased region" description="Gly residues" evidence="1">
    <location>
        <begin position="385"/>
        <end position="399"/>
    </location>
</feature>
<comment type="caution">
    <text evidence="2">The sequence shown here is derived from an EMBL/GenBank/DDBJ whole genome shotgun (WGS) entry which is preliminary data.</text>
</comment>
<sequence>MAPPDPLWFLLVPPESRPKKLTSEFMDAVLSERTYTDPARWVRFLWYARFVRVLCIVTSDDLESKHRELVYALMEHNGGASPFPSLLDLQWCPSSYSDSSYFPLFTRQMCVAAFRIPRPTQEHPYRLEEDPESHIFLTRLQAASPRLCFLAVDASWQRLGDHHIRAICSFDGLVDLDLTASLSMSSFRELAAIPHLKYLKAGQVLSDTDSDTVTRALASPAGGLSHPAARISAPRLQLLSLSGDCHLLAALFAALCAPNLKTAAFTAVCRDPHPPTVGYVPCLEAVAAFGTLEELQVALHAPVPRERVHLAALLDPLLPLRGLAHFLLMSANRDGRGRARGLWLVASDADFAALARAWPRLRTLRFMDVYWDASRADDGHEGGAEGEGGPGGDGPGEAGGIAIPRRGLTPTPEVLRLFRDHCPDLWQLMLPYLSLDGGVPQLDLVAQDSAPPHVLRRLVFGATTDATGNPGGDEGERERAREGKVARVLADDKAEEWARYILGLFPNLNEERSIAECVSLSATSTSGWIEVLQRVRELRSSGRSSESASLGGMVAELTGQ</sequence>
<dbReference type="Proteomes" id="UP000230002">
    <property type="component" value="Unassembled WGS sequence"/>
</dbReference>
<evidence type="ECO:0000256" key="1">
    <source>
        <dbReference type="SAM" id="MobiDB-lite"/>
    </source>
</evidence>